<protein>
    <submittedName>
        <fullName evidence="2">Glycerophosphodiester phosphodiesterase family protein</fullName>
    </submittedName>
</protein>
<gene>
    <name evidence="2" type="ORF">QWZ10_26010</name>
</gene>
<evidence type="ECO:0000259" key="1">
    <source>
        <dbReference type="PROSITE" id="PS51704"/>
    </source>
</evidence>
<dbReference type="SUPFAM" id="SSF51695">
    <property type="entry name" value="PLC-like phosphodiesterases"/>
    <property type="match status" value="1"/>
</dbReference>
<dbReference type="EMBL" id="JAUFRC010000004">
    <property type="protein sequence ID" value="MDN3714402.1"/>
    <property type="molecule type" value="Genomic_DNA"/>
</dbReference>
<dbReference type="PANTHER" id="PTHR46211:SF14">
    <property type="entry name" value="GLYCEROPHOSPHODIESTER PHOSPHODIESTERASE"/>
    <property type="match status" value="1"/>
</dbReference>
<dbReference type="InterPro" id="IPR030395">
    <property type="entry name" value="GP_PDE_dom"/>
</dbReference>
<evidence type="ECO:0000313" key="3">
    <source>
        <dbReference type="Proteomes" id="UP001243846"/>
    </source>
</evidence>
<keyword evidence="3" id="KW-1185">Reference proteome</keyword>
<organism evidence="2 3">
    <name type="scientific">Paracoccus cavernae</name>
    <dbReference type="NCBI Taxonomy" id="1571207"/>
    <lineage>
        <taxon>Bacteria</taxon>
        <taxon>Pseudomonadati</taxon>
        <taxon>Pseudomonadota</taxon>
        <taxon>Alphaproteobacteria</taxon>
        <taxon>Rhodobacterales</taxon>
        <taxon>Paracoccaceae</taxon>
        <taxon>Paracoccus</taxon>
    </lineage>
</organism>
<evidence type="ECO:0000313" key="2">
    <source>
        <dbReference type="EMBL" id="MDN3714402.1"/>
    </source>
</evidence>
<dbReference type="InterPro" id="IPR017946">
    <property type="entry name" value="PLC-like_Pdiesterase_TIM-brl"/>
</dbReference>
<dbReference type="PANTHER" id="PTHR46211">
    <property type="entry name" value="GLYCEROPHOSPHORYL DIESTER PHOSPHODIESTERASE"/>
    <property type="match status" value="1"/>
</dbReference>
<accession>A0ABT8DFQ8</accession>
<dbReference type="Proteomes" id="UP001243846">
    <property type="component" value="Unassembled WGS sequence"/>
</dbReference>
<dbReference type="Pfam" id="PF03009">
    <property type="entry name" value="GDPD"/>
    <property type="match status" value="1"/>
</dbReference>
<feature type="domain" description="GP-PDE" evidence="1">
    <location>
        <begin position="2"/>
        <end position="82"/>
    </location>
</feature>
<comment type="caution">
    <text evidence="2">The sequence shown here is derived from an EMBL/GenBank/DDBJ whole genome shotgun (WGS) entry which is preliminary data.</text>
</comment>
<reference evidence="3" key="1">
    <citation type="journal article" date="2019" name="Int. J. Syst. Evol. Microbiol.">
        <title>The Global Catalogue of Microorganisms (GCM) 10K type strain sequencing project: providing services to taxonomists for standard genome sequencing and annotation.</title>
        <authorList>
            <consortium name="The Broad Institute Genomics Platform"/>
            <consortium name="The Broad Institute Genome Sequencing Center for Infectious Disease"/>
            <person name="Wu L."/>
            <person name="Ma J."/>
        </authorList>
    </citation>
    <scope>NUCLEOTIDE SEQUENCE [LARGE SCALE GENOMIC DNA]</scope>
    <source>
        <strain evidence="3">CECT 8482</strain>
    </source>
</reference>
<proteinExistence type="predicted"/>
<dbReference type="Gene3D" id="3.20.20.190">
    <property type="entry name" value="Phosphatidylinositol (PI) phosphodiesterase"/>
    <property type="match status" value="1"/>
</dbReference>
<name>A0ABT8DFQ8_9RHOB</name>
<sequence>MSRIMAHRGARNLWAENSMLGFRNILPHGFDAVEFDVHLTDAGEMVVIHDATLDRTTTGSGPVRALTPEARARCGSRGRTAR</sequence>
<dbReference type="PROSITE" id="PS51704">
    <property type="entry name" value="GP_PDE"/>
    <property type="match status" value="1"/>
</dbReference>